<dbReference type="Gene3D" id="3.30.565.10">
    <property type="entry name" value="Histidine kinase-like ATPase, C-terminal domain"/>
    <property type="match status" value="1"/>
</dbReference>
<dbReference type="Proteomes" id="UP001576784">
    <property type="component" value="Unassembled WGS sequence"/>
</dbReference>
<accession>A0ABV4Y451</accession>
<dbReference type="InterPro" id="IPR001789">
    <property type="entry name" value="Sig_transdc_resp-reg_receiver"/>
</dbReference>
<keyword evidence="15" id="KW-1185">Reference proteome</keyword>
<dbReference type="SUPFAM" id="SSF55781">
    <property type="entry name" value="GAF domain-like"/>
    <property type="match status" value="1"/>
</dbReference>
<dbReference type="SMART" id="SM00091">
    <property type="entry name" value="PAS"/>
    <property type="match status" value="1"/>
</dbReference>
<evidence type="ECO:0000313" key="15">
    <source>
        <dbReference type="Proteomes" id="UP001576784"/>
    </source>
</evidence>
<evidence type="ECO:0000259" key="10">
    <source>
        <dbReference type="PROSITE" id="PS50046"/>
    </source>
</evidence>
<dbReference type="Pfam" id="PF02518">
    <property type="entry name" value="HATPase_c"/>
    <property type="match status" value="1"/>
</dbReference>
<dbReference type="SUPFAM" id="SSF52172">
    <property type="entry name" value="CheY-like"/>
    <property type="match status" value="1"/>
</dbReference>
<dbReference type="CDD" id="cd00082">
    <property type="entry name" value="HisKA"/>
    <property type="match status" value="1"/>
</dbReference>
<evidence type="ECO:0000256" key="3">
    <source>
        <dbReference type="ARBA" id="ARBA00012438"/>
    </source>
</evidence>
<dbReference type="CDD" id="cd00156">
    <property type="entry name" value="REC"/>
    <property type="match status" value="1"/>
</dbReference>
<feature type="domain" description="PAS" evidence="13">
    <location>
        <begin position="458"/>
        <end position="530"/>
    </location>
</feature>
<dbReference type="Gene3D" id="3.30.450.20">
    <property type="entry name" value="PAS domain"/>
    <property type="match status" value="2"/>
</dbReference>
<evidence type="ECO:0000256" key="4">
    <source>
        <dbReference type="ARBA" id="ARBA00022553"/>
    </source>
</evidence>
<dbReference type="PRINTS" id="PR00344">
    <property type="entry name" value="BCTRLSENSOR"/>
</dbReference>
<feature type="coiled-coil region" evidence="9">
    <location>
        <begin position="573"/>
        <end position="602"/>
    </location>
</feature>
<feature type="domain" description="Phytochrome chromophore attachment site" evidence="10">
    <location>
        <begin position="291"/>
        <end position="427"/>
    </location>
</feature>
<dbReference type="InterPro" id="IPR005467">
    <property type="entry name" value="His_kinase_dom"/>
</dbReference>
<dbReference type="PANTHER" id="PTHR43547:SF2">
    <property type="entry name" value="HYBRID SIGNAL TRANSDUCTION HISTIDINE KINASE C"/>
    <property type="match status" value="1"/>
</dbReference>
<dbReference type="PROSITE" id="PS50109">
    <property type="entry name" value="HIS_KIN"/>
    <property type="match status" value="1"/>
</dbReference>
<evidence type="ECO:0000256" key="5">
    <source>
        <dbReference type="ARBA" id="ARBA00022679"/>
    </source>
</evidence>
<keyword evidence="5" id="KW-0808">Transferase</keyword>
<comment type="catalytic activity">
    <reaction evidence="1">
        <text>ATP + protein L-histidine = ADP + protein N-phospho-L-histidine.</text>
        <dbReference type="EC" id="2.7.13.3"/>
    </reaction>
</comment>
<dbReference type="GO" id="GO:0005524">
    <property type="term" value="F:ATP binding"/>
    <property type="evidence" value="ECO:0007669"/>
    <property type="project" value="UniProtKB-KW"/>
</dbReference>
<evidence type="ECO:0000259" key="13">
    <source>
        <dbReference type="PROSITE" id="PS50112"/>
    </source>
</evidence>
<dbReference type="SUPFAM" id="SSF55874">
    <property type="entry name" value="ATPase domain of HSP90 chaperone/DNA topoisomerase II/histidine kinase"/>
    <property type="match status" value="1"/>
</dbReference>
<dbReference type="Pfam" id="PF00072">
    <property type="entry name" value="Response_reg"/>
    <property type="match status" value="1"/>
</dbReference>
<dbReference type="Gene3D" id="3.30.450.40">
    <property type="match status" value="1"/>
</dbReference>
<feature type="domain" description="Histidine kinase" evidence="11">
    <location>
        <begin position="607"/>
        <end position="837"/>
    </location>
</feature>
<dbReference type="InterPro" id="IPR035965">
    <property type="entry name" value="PAS-like_dom_sf"/>
</dbReference>
<dbReference type="RefSeq" id="WP_413268069.1">
    <property type="nucleotide sequence ID" value="NZ_JBHFNR010000292.1"/>
</dbReference>
<keyword evidence="6" id="KW-0418">Kinase</keyword>
<evidence type="ECO:0000256" key="8">
    <source>
        <dbReference type="PROSITE-ProRule" id="PRU00169"/>
    </source>
</evidence>
<keyword evidence="7" id="KW-0902">Two-component regulatory system</keyword>
<dbReference type="PROSITE" id="PS50046">
    <property type="entry name" value="PHYTOCHROME_2"/>
    <property type="match status" value="1"/>
</dbReference>
<feature type="coiled-coil region" evidence="9">
    <location>
        <begin position="123"/>
        <end position="150"/>
    </location>
</feature>
<dbReference type="PROSITE" id="PS50110">
    <property type="entry name" value="RESPONSE_REGULATORY"/>
    <property type="match status" value="1"/>
</dbReference>
<dbReference type="Gene3D" id="1.10.287.130">
    <property type="match status" value="1"/>
</dbReference>
<dbReference type="InterPro" id="IPR000014">
    <property type="entry name" value="PAS"/>
</dbReference>
<evidence type="ECO:0000259" key="12">
    <source>
        <dbReference type="PROSITE" id="PS50110"/>
    </source>
</evidence>
<dbReference type="SMART" id="SM00065">
    <property type="entry name" value="GAF"/>
    <property type="match status" value="1"/>
</dbReference>
<dbReference type="InterPro" id="IPR036097">
    <property type="entry name" value="HisK_dim/P_sf"/>
</dbReference>
<evidence type="ECO:0000256" key="6">
    <source>
        <dbReference type="ARBA" id="ARBA00022777"/>
    </source>
</evidence>
<dbReference type="SMART" id="SM00448">
    <property type="entry name" value="REC"/>
    <property type="match status" value="1"/>
</dbReference>
<gene>
    <name evidence="14" type="ORF">ACE1CI_36585</name>
</gene>
<dbReference type="InterPro" id="IPR036890">
    <property type="entry name" value="HATPase_C_sf"/>
</dbReference>
<sequence>MCPKQQRTILIIDDTQHDRETYRRYLEADQTHSYIILEEELAEDGLALCKRKTIDGILLDFLLPDLDGLEFLTQLQTQVGDQSPPVIMITGQGNEAVAAKAIKCGAEDYLVKRQITPDSLRLAINAAIENRELRRQLRASEERFQTSVENMLDCFGIYSAIRNESGQIVDFRIDYLNAAALASNQMTSKDVGRFLCEVFPHKYKSELFAEYCQVVETGNPLIKESQIYSDVFGKQYSTKFLDTRISKLGDGMVVCWRDVTARKEAEIAKQQQIERERIVNQIAQQIRQSLDLEEVLNTTVTEVRKFLQTDRVIVFRLQPDGSGIVVTESVGSEWASILYRSIYDPCFKETYIKFYEQGLVTSKSDLSQKGIKPCYLNLLSQFQVRANLVVPILQDRQLWGLLIAHHCATKREWQLSEIALLQQLATQVAIAIKQSELYQQMYNELRERQRTEEALRQSEALFRGVFESNIMGIFFWDNTGKILDVNEKFCRMTGYSREELIAEKIYYHNITPLEYQELEAEKLECLQKTGSCVPFAKEYICKNGKRLPILLAVAYLPGSRDRGVAFVLDISEQKQLEQEREKLLLEAQTAREEAEIANLTKDKFLAIVSHELRSPLTTILGWATLLRTRNLDKNTIQNALEAIERNAKIQNKIIDDLLDLSRIIRGNLHISINQVNMANIIDATITNLQLSAETKNIKLTSKIANRDVQIFGDIDRLQQIMTNLLTNAIKFTPNGGRVEVELTVVTKQGEKDSTSAENGYAEIRVTDTGKGISADFLPHVFEYFRQENSSSKSSKDGVGLGLAIVYHLVELHNGTVTAASPGEGKGATFTVTLPLSQSENLITNN</sequence>
<dbReference type="InterPro" id="IPR003661">
    <property type="entry name" value="HisK_dim/P_dom"/>
</dbReference>
<dbReference type="SMART" id="SM00387">
    <property type="entry name" value="HATPase_c"/>
    <property type="match status" value="1"/>
</dbReference>
<evidence type="ECO:0000256" key="7">
    <source>
        <dbReference type="ARBA" id="ARBA00023012"/>
    </source>
</evidence>
<comment type="similarity">
    <text evidence="2">In the N-terminal section; belongs to the phytochrome family.</text>
</comment>
<dbReference type="Pfam" id="PF01590">
    <property type="entry name" value="GAF"/>
    <property type="match status" value="1"/>
</dbReference>
<dbReference type="InterPro" id="IPR004358">
    <property type="entry name" value="Sig_transdc_His_kin-like_C"/>
</dbReference>
<reference evidence="14 15" key="1">
    <citation type="submission" date="2024-09" db="EMBL/GenBank/DDBJ databases">
        <title>Floridaenema gen nov. (Aerosakkonemataceae, Aerosakkonematales ord. nov., Cyanobacteria) from benthic tropical and subtropical fresh waters, with the description of four new species.</title>
        <authorList>
            <person name="Moretto J.A."/>
            <person name="Berthold D.E."/>
            <person name="Lefler F.W."/>
            <person name="Huang I.-S."/>
            <person name="Laughinghouse H. IV."/>
        </authorList>
    </citation>
    <scope>NUCLEOTIDE SEQUENCE [LARGE SCALE GENOMIC DNA]</scope>
    <source>
        <strain evidence="14 15">BLCC-F50</strain>
    </source>
</reference>
<dbReference type="Pfam" id="PF00512">
    <property type="entry name" value="HisKA"/>
    <property type="match status" value="1"/>
</dbReference>
<keyword evidence="14" id="KW-0547">Nucleotide-binding</keyword>
<dbReference type="EMBL" id="JBHFNR010000292">
    <property type="protein sequence ID" value="MFB2898467.1"/>
    <property type="molecule type" value="Genomic_DNA"/>
</dbReference>
<evidence type="ECO:0000313" key="14">
    <source>
        <dbReference type="EMBL" id="MFB2898467.1"/>
    </source>
</evidence>
<name>A0ABV4Y451_9CYAN</name>
<dbReference type="NCBIfam" id="TIGR00229">
    <property type="entry name" value="sensory_box"/>
    <property type="match status" value="1"/>
</dbReference>
<proteinExistence type="inferred from homology"/>
<dbReference type="InterPro" id="IPR003018">
    <property type="entry name" value="GAF"/>
</dbReference>
<evidence type="ECO:0000256" key="2">
    <source>
        <dbReference type="ARBA" id="ARBA00006402"/>
    </source>
</evidence>
<dbReference type="InterPro" id="IPR011006">
    <property type="entry name" value="CheY-like_superfamily"/>
</dbReference>
<feature type="domain" description="Response regulatory" evidence="12">
    <location>
        <begin position="8"/>
        <end position="127"/>
    </location>
</feature>
<dbReference type="PROSITE" id="PS50112">
    <property type="entry name" value="PAS"/>
    <property type="match status" value="1"/>
</dbReference>
<dbReference type="Pfam" id="PF13426">
    <property type="entry name" value="PAS_9"/>
    <property type="match status" value="1"/>
</dbReference>
<feature type="modified residue" description="4-aspartylphosphate" evidence="8">
    <location>
        <position position="60"/>
    </location>
</feature>
<dbReference type="InterPro" id="IPR016132">
    <property type="entry name" value="Phyto_chromo_attachment"/>
</dbReference>
<dbReference type="EC" id="2.7.13.3" evidence="3"/>
<protein>
    <recommendedName>
        <fullName evidence="3">histidine kinase</fullName>
        <ecNumber evidence="3">2.7.13.3</ecNumber>
    </recommendedName>
</protein>
<dbReference type="PANTHER" id="PTHR43547">
    <property type="entry name" value="TWO-COMPONENT HISTIDINE KINASE"/>
    <property type="match status" value="1"/>
</dbReference>
<dbReference type="InterPro" id="IPR029016">
    <property type="entry name" value="GAF-like_dom_sf"/>
</dbReference>
<comment type="caution">
    <text evidence="14">The sequence shown here is derived from an EMBL/GenBank/DDBJ whole genome shotgun (WGS) entry which is preliminary data.</text>
</comment>
<keyword evidence="14" id="KW-0067">ATP-binding</keyword>
<organism evidence="14 15">
    <name type="scientific">Floridaenema flaviceps BLCC-F50</name>
    <dbReference type="NCBI Taxonomy" id="3153642"/>
    <lineage>
        <taxon>Bacteria</taxon>
        <taxon>Bacillati</taxon>
        <taxon>Cyanobacteriota</taxon>
        <taxon>Cyanophyceae</taxon>
        <taxon>Oscillatoriophycideae</taxon>
        <taxon>Aerosakkonematales</taxon>
        <taxon>Aerosakkonemataceae</taxon>
        <taxon>Floridanema</taxon>
        <taxon>Floridanema flaviceps</taxon>
    </lineage>
</organism>
<evidence type="ECO:0000256" key="1">
    <source>
        <dbReference type="ARBA" id="ARBA00000085"/>
    </source>
</evidence>
<keyword evidence="4 8" id="KW-0597">Phosphoprotein</keyword>
<dbReference type="SUPFAM" id="SSF47384">
    <property type="entry name" value="Homodimeric domain of signal transducing histidine kinase"/>
    <property type="match status" value="1"/>
</dbReference>
<dbReference type="SMART" id="SM00388">
    <property type="entry name" value="HisKA"/>
    <property type="match status" value="1"/>
</dbReference>
<dbReference type="SUPFAM" id="SSF55785">
    <property type="entry name" value="PYP-like sensor domain (PAS domain)"/>
    <property type="match status" value="2"/>
</dbReference>
<dbReference type="Gene3D" id="3.40.50.2300">
    <property type="match status" value="1"/>
</dbReference>
<evidence type="ECO:0000259" key="11">
    <source>
        <dbReference type="PROSITE" id="PS50109"/>
    </source>
</evidence>
<evidence type="ECO:0000256" key="9">
    <source>
        <dbReference type="SAM" id="Coils"/>
    </source>
</evidence>
<keyword evidence="9" id="KW-0175">Coiled coil</keyword>
<dbReference type="InterPro" id="IPR003594">
    <property type="entry name" value="HATPase_dom"/>
</dbReference>
<dbReference type="CDD" id="cd00130">
    <property type="entry name" value="PAS"/>
    <property type="match status" value="1"/>
</dbReference>